<evidence type="ECO:0000313" key="2">
    <source>
        <dbReference type="Proteomes" id="UP000178427"/>
    </source>
</evidence>
<comment type="caution">
    <text evidence="1">The sequence shown here is derived from an EMBL/GenBank/DDBJ whole genome shotgun (WGS) entry which is preliminary data.</text>
</comment>
<dbReference type="Pfam" id="PF08538">
    <property type="entry name" value="DUF1749"/>
    <property type="match status" value="1"/>
</dbReference>
<dbReference type="Gene3D" id="3.40.50.1820">
    <property type="entry name" value="alpha/beta hydrolase"/>
    <property type="match status" value="1"/>
</dbReference>
<evidence type="ECO:0008006" key="3">
    <source>
        <dbReference type="Google" id="ProtNLM"/>
    </source>
</evidence>
<sequence>MRPAYVVQIVTPKKFILNGLWFGPKKPKRAIIFVHGLTGSAFSMQRTVGALVDAKTAVITFNNRGFEQITSIKRMRGQKTEYVTAGAAHERFTDCSDDIQGAVNTVRKAGVKNVYLAGHSTGCQKAYYWASKSKGGRSVKGIVLLGPLSDYAIALAEDTKGSLKKSIAHARKLVKSGKPHELMPKDVGPWFVCDAQRFLSLYTPESVEDTFPYGQKKNPKLMNSVSVPTLVLLAGADEHGDRPAREIVRWFEKHLNNGRVAIVPRVQHSFHGGEKVVAREIRRFVTK</sequence>
<dbReference type="PANTHER" id="PTHR31591:SF1">
    <property type="entry name" value="UPF0613 PROTEIN PB24D3.06C"/>
    <property type="match status" value="1"/>
</dbReference>
<dbReference type="PANTHER" id="PTHR31591">
    <property type="entry name" value="UPF0613 PROTEIN PB24D3.06C"/>
    <property type="match status" value="1"/>
</dbReference>
<dbReference type="STRING" id="1798513.A3A40_01765"/>
<evidence type="ECO:0000313" key="1">
    <source>
        <dbReference type="EMBL" id="OGG74105.1"/>
    </source>
</evidence>
<dbReference type="EMBL" id="MFMA01000008">
    <property type="protein sequence ID" value="OGG74105.1"/>
    <property type="molecule type" value="Genomic_DNA"/>
</dbReference>
<dbReference type="AlphaFoldDB" id="A0A1F6EKE0"/>
<dbReference type="Proteomes" id="UP000178427">
    <property type="component" value="Unassembled WGS sequence"/>
</dbReference>
<accession>A0A1F6EKE0</accession>
<dbReference type="InterPro" id="IPR013744">
    <property type="entry name" value="SidJ"/>
</dbReference>
<dbReference type="SUPFAM" id="SSF53474">
    <property type="entry name" value="alpha/beta-Hydrolases"/>
    <property type="match status" value="1"/>
</dbReference>
<reference evidence="1 2" key="1">
    <citation type="journal article" date="2016" name="Nat. Commun.">
        <title>Thousands of microbial genomes shed light on interconnected biogeochemical processes in an aquifer system.</title>
        <authorList>
            <person name="Anantharaman K."/>
            <person name="Brown C.T."/>
            <person name="Hug L.A."/>
            <person name="Sharon I."/>
            <person name="Castelle C.J."/>
            <person name="Probst A.J."/>
            <person name="Thomas B.C."/>
            <person name="Singh A."/>
            <person name="Wilkins M.J."/>
            <person name="Karaoz U."/>
            <person name="Brodie E.L."/>
            <person name="Williams K.H."/>
            <person name="Hubbard S.S."/>
            <person name="Banfield J.F."/>
        </authorList>
    </citation>
    <scope>NUCLEOTIDE SEQUENCE [LARGE SCALE GENOMIC DNA]</scope>
</reference>
<proteinExistence type="predicted"/>
<protein>
    <recommendedName>
        <fullName evidence="3">Serine aminopeptidase S33 domain-containing protein</fullName>
    </recommendedName>
</protein>
<gene>
    <name evidence="1" type="ORF">A3A40_01765</name>
</gene>
<name>A0A1F6EKE0_9BACT</name>
<organism evidence="1 2">
    <name type="scientific">Candidatus Kaiserbacteria bacterium RIFCSPLOWO2_01_FULL_54_20</name>
    <dbReference type="NCBI Taxonomy" id="1798513"/>
    <lineage>
        <taxon>Bacteria</taxon>
        <taxon>Candidatus Kaiseribacteriota</taxon>
    </lineage>
</organism>
<dbReference type="InterPro" id="IPR029058">
    <property type="entry name" value="AB_hydrolase_fold"/>
</dbReference>